<sequence length="69" mass="7629">MDGSRASILTLDQHDLREYSDVSGNGDEELPSTSTGGNGVVDVLQDTSDLMMDYDDQWYSLEKGKILDE</sequence>
<organism evidence="2 3">
    <name type="scientific">Pleurodeles waltl</name>
    <name type="common">Iberian ribbed newt</name>
    <dbReference type="NCBI Taxonomy" id="8319"/>
    <lineage>
        <taxon>Eukaryota</taxon>
        <taxon>Metazoa</taxon>
        <taxon>Chordata</taxon>
        <taxon>Craniata</taxon>
        <taxon>Vertebrata</taxon>
        <taxon>Euteleostomi</taxon>
        <taxon>Amphibia</taxon>
        <taxon>Batrachia</taxon>
        <taxon>Caudata</taxon>
        <taxon>Salamandroidea</taxon>
        <taxon>Salamandridae</taxon>
        <taxon>Pleurodelinae</taxon>
        <taxon>Pleurodeles</taxon>
    </lineage>
</organism>
<dbReference type="AlphaFoldDB" id="A0AAV7V6Y8"/>
<protein>
    <submittedName>
        <fullName evidence="2">Uncharacterized protein</fullName>
    </submittedName>
</protein>
<name>A0AAV7V6Y8_PLEWA</name>
<evidence type="ECO:0000256" key="1">
    <source>
        <dbReference type="SAM" id="MobiDB-lite"/>
    </source>
</evidence>
<proteinExistence type="predicted"/>
<reference evidence="2" key="1">
    <citation type="journal article" date="2022" name="bioRxiv">
        <title>Sequencing and chromosome-scale assembly of the giantPleurodeles waltlgenome.</title>
        <authorList>
            <person name="Brown T."/>
            <person name="Elewa A."/>
            <person name="Iarovenko S."/>
            <person name="Subramanian E."/>
            <person name="Araus A.J."/>
            <person name="Petzold A."/>
            <person name="Susuki M."/>
            <person name="Suzuki K.-i.T."/>
            <person name="Hayashi T."/>
            <person name="Toyoda A."/>
            <person name="Oliveira C."/>
            <person name="Osipova E."/>
            <person name="Leigh N.D."/>
            <person name="Simon A."/>
            <person name="Yun M.H."/>
        </authorList>
    </citation>
    <scope>NUCLEOTIDE SEQUENCE</scope>
    <source>
        <strain evidence="2">20211129_DDA</strain>
        <tissue evidence="2">Liver</tissue>
    </source>
</reference>
<gene>
    <name evidence="2" type="ORF">NDU88_001115</name>
</gene>
<dbReference type="Proteomes" id="UP001066276">
    <property type="component" value="Chromosome 2_1"/>
</dbReference>
<keyword evidence="3" id="KW-1185">Reference proteome</keyword>
<accession>A0AAV7V6Y8</accession>
<comment type="caution">
    <text evidence="2">The sequence shown here is derived from an EMBL/GenBank/DDBJ whole genome shotgun (WGS) entry which is preliminary data.</text>
</comment>
<feature type="region of interest" description="Disordered" evidence="1">
    <location>
        <begin position="17"/>
        <end position="41"/>
    </location>
</feature>
<evidence type="ECO:0000313" key="2">
    <source>
        <dbReference type="EMBL" id="KAJ1197253.1"/>
    </source>
</evidence>
<evidence type="ECO:0000313" key="3">
    <source>
        <dbReference type="Proteomes" id="UP001066276"/>
    </source>
</evidence>
<dbReference type="EMBL" id="JANPWB010000003">
    <property type="protein sequence ID" value="KAJ1197253.1"/>
    <property type="molecule type" value="Genomic_DNA"/>
</dbReference>